<proteinExistence type="predicted"/>
<dbReference type="PANTHER" id="PTHR47165">
    <property type="entry name" value="OS03G0429900 PROTEIN"/>
    <property type="match status" value="1"/>
</dbReference>
<evidence type="ECO:0000259" key="1">
    <source>
        <dbReference type="Pfam" id="PF08646"/>
    </source>
</evidence>
<feature type="domain" description="Replication factor A C-terminal" evidence="1">
    <location>
        <begin position="189"/>
        <end position="267"/>
    </location>
</feature>
<dbReference type="AlphaFoldDB" id="A0A445EAB0"/>
<evidence type="ECO:0000313" key="2">
    <source>
        <dbReference type="EMBL" id="RYR72249.1"/>
    </source>
</evidence>
<accession>A0A445EAB0</accession>
<dbReference type="PANTHER" id="PTHR47165:SF4">
    <property type="entry name" value="OS03G0429900 PROTEIN"/>
    <property type="match status" value="1"/>
</dbReference>
<gene>
    <name evidence="2" type="ORF">Ahy_A02g006452</name>
</gene>
<organism evidence="2 3">
    <name type="scientific">Arachis hypogaea</name>
    <name type="common">Peanut</name>
    <dbReference type="NCBI Taxonomy" id="3818"/>
    <lineage>
        <taxon>Eukaryota</taxon>
        <taxon>Viridiplantae</taxon>
        <taxon>Streptophyta</taxon>
        <taxon>Embryophyta</taxon>
        <taxon>Tracheophyta</taxon>
        <taxon>Spermatophyta</taxon>
        <taxon>Magnoliopsida</taxon>
        <taxon>eudicotyledons</taxon>
        <taxon>Gunneridae</taxon>
        <taxon>Pentapetalae</taxon>
        <taxon>rosids</taxon>
        <taxon>fabids</taxon>
        <taxon>Fabales</taxon>
        <taxon>Fabaceae</taxon>
        <taxon>Papilionoideae</taxon>
        <taxon>50 kb inversion clade</taxon>
        <taxon>dalbergioids sensu lato</taxon>
        <taxon>Dalbergieae</taxon>
        <taxon>Pterocarpus clade</taxon>
        <taxon>Arachis</taxon>
    </lineage>
</organism>
<dbReference type="EMBL" id="SDMP01000002">
    <property type="protein sequence ID" value="RYR72249.1"/>
    <property type="molecule type" value="Genomic_DNA"/>
</dbReference>
<dbReference type="Pfam" id="PF08646">
    <property type="entry name" value="Rep_fac-A_C"/>
    <property type="match status" value="1"/>
</dbReference>
<evidence type="ECO:0000313" key="3">
    <source>
        <dbReference type="Proteomes" id="UP000289738"/>
    </source>
</evidence>
<dbReference type="Proteomes" id="UP000289738">
    <property type="component" value="Chromosome A02"/>
</dbReference>
<protein>
    <recommendedName>
        <fullName evidence="1">Replication factor A C-terminal domain-containing protein</fullName>
    </recommendedName>
</protein>
<dbReference type="SUPFAM" id="SSF50249">
    <property type="entry name" value="Nucleic acid-binding proteins"/>
    <property type="match status" value="2"/>
</dbReference>
<comment type="caution">
    <text evidence="2">The sequence shown here is derived from an EMBL/GenBank/DDBJ whole genome shotgun (WGS) entry which is preliminary data.</text>
</comment>
<keyword evidence="3" id="KW-1185">Reference proteome</keyword>
<dbReference type="Gene3D" id="2.40.50.140">
    <property type="entry name" value="Nucleic acid-binding proteins"/>
    <property type="match status" value="1"/>
</dbReference>
<name>A0A445EAB0_ARAHY</name>
<dbReference type="InterPro" id="IPR013955">
    <property type="entry name" value="Rep_factor-A_C"/>
</dbReference>
<sequence>MPPPFDSISKIHPPREAWRLKVRVLRTWIVPFFENYDVANSMKIVLVDGDVSGCSIVVPNQDNYRAAEHEFKLVFLNRTTIIPVPDDDIPKTSFSFCPFDELLKMTENYVYLVDVIGLLTSVGEEKEYVKDAKVMKMIVLELSSKELTIRCALFREYVDEVHHFLGSGYMEQPVVVIQLAKEGSFVVFGFVRSIVDEGPWWYSACVCRKSIRPQGGAYYCDFCQHYVTNVTPIYRIKIAVEDDNGHGVFVLFDREAAYLLKKLCADLFGEVQKDASVICGDSYPVMFQQLDGKLGKIPSSEDERIVDKREPCEVMDKGITADGNCLNMKTNCRPLINFLGENGAKVSGLNDINTEIDIVRETGKSVDDSVLVDGEYSLKIEGLLNSPPVKIMRVLSTVLDGSPVHVIKKENVSNSPRGKKAKKNLKKSFDDVADEKLGPTSKFSTIRSTIAVRFSVPQLCSRITGVGFVPQVQFSLFCASSFWI</sequence>
<dbReference type="InterPro" id="IPR012340">
    <property type="entry name" value="NA-bd_OB-fold"/>
</dbReference>
<reference evidence="2 3" key="1">
    <citation type="submission" date="2019-01" db="EMBL/GenBank/DDBJ databases">
        <title>Sequencing of cultivated peanut Arachis hypogaea provides insights into genome evolution and oil improvement.</title>
        <authorList>
            <person name="Chen X."/>
        </authorList>
    </citation>
    <scope>NUCLEOTIDE SEQUENCE [LARGE SCALE GENOMIC DNA]</scope>
    <source>
        <strain evidence="3">cv. Fuhuasheng</strain>
        <tissue evidence="2">Leaves</tissue>
    </source>
</reference>